<accession>A0AAW1ZBS6</accession>
<evidence type="ECO:0000313" key="1">
    <source>
        <dbReference type="EMBL" id="KAK9957475.1"/>
    </source>
</evidence>
<proteinExistence type="predicted"/>
<comment type="caution">
    <text evidence="1">The sequence shown here is derived from an EMBL/GenBank/DDBJ whole genome shotgun (WGS) entry which is preliminary data.</text>
</comment>
<reference evidence="1 2" key="1">
    <citation type="submission" date="2024-05" db="EMBL/GenBank/DDBJ databases">
        <title>A high-quality chromosomal-level genome assembly of Topmouth culter (Culter alburnus).</title>
        <authorList>
            <person name="Zhao H."/>
        </authorList>
    </citation>
    <scope>NUCLEOTIDE SEQUENCE [LARGE SCALE GENOMIC DNA]</scope>
    <source>
        <strain evidence="1">CATC2023</strain>
        <tissue evidence="1">Muscle</tissue>
    </source>
</reference>
<evidence type="ECO:0000313" key="2">
    <source>
        <dbReference type="Proteomes" id="UP001479290"/>
    </source>
</evidence>
<dbReference type="AlphaFoldDB" id="A0AAW1ZBS6"/>
<dbReference type="Proteomes" id="UP001479290">
    <property type="component" value="Unassembled WGS sequence"/>
</dbReference>
<name>A0AAW1ZBS6_CULAL</name>
<sequence length="103" mass="10388">MAGAVETTSSATGLGGCSEVMSGGNGEVEKSWHCFSITAQNTISGSQGPGINDLCLSATVAHCAGATDKKRKLPPTSGNSPVVPLYIGSQWQEEAPSQCQGCG</sequence>
<keyword evidence="2" id="KW-1185">Reference proteome</keyword>
<dbReference type="EMBL" id="JAWDJR010000019">
    <property type="protein sequence ID" value="KAK9957475.1"/>
    <property type="molecule type" value="Genomic_DNA"/>
</dbReference>
<protein>
    <submittedName>
        <fullName evidence="1">Uncharacterized protein</fullName>
    </submittedName>
</protein>
<organism evidence="1 2">
    <name type="scientific">Culter alburnus</name>
    <name type="common">Topmouth culter</name>
    <dbReference type="NCBI Taxonomy" id="194366"/>
    <lineage>
        <taxon>Eukaryota</taxon>
        <taxon>Metazoa</taxon>
        <taxon>Chordata</taxon>
        <taxon>Craniata</taxon>
        <taxon>Vertebrata</taxon>
        <taxon>Euteleostomi</taxon>
        <taxon>Actinopterygii</taxon>
        <taxon>Neopterygii</taxon>
        <taxon>Teleostei</taxon>
        <taxon>Ostariophysi</taxon>
        <taxon>Cypriniformes</taxon>
        <taxon>Xenocyprididae</taxon>
        <taxon>Xenocypridinae</taxon>
        <taxon>Culter</taxon>
    </lineage>
</organism>
<gene>
    <name evidence="1" type="ORF">ABG768_011719</name>
</gene>